<dbReference type="PROSITE" id="PS00622">
    <property type="entry name" value="HTH_LUXR_1"/>
    <property type="match status" value="1"/>
</dbReference>
<dbReference type="EMBL" id="FNAN01000005">
    <property type="protein sequence ID" value="SDE43703.1"/>
    <property type="molecule type" value="Genomic_DNA"/>
</dbReference>
<dbReference type="SUPFAM" id="SSF46894">
    <property type="entry name" value="C-terminal effector domain of the bipartite response regulators"/>
    <property type="match status" value="1"/>
</dbReference>
<protein>
    <submittedName>
        <fullName evidence="8">DNA-binding response regulator, NarL/FixJ family, contains REC and HTH domains</fullName>
    </submittedName>
</protein>
<evidence type="ECO:0000256" key="5">
    <source>
        <dbReference type="PROSITE-ProRule" id="PRU00169"/>
    </source>
</evidence>
<keyword evidence="3 8" id="KW-0238">DNA-binding</keyword>
<evidence type="ECO:0000313" key="8">
    <source>
        <dbReference type="EMBL" id="SDE43703.1"/>
    </source>
</evidence>
<evidence type="ECO:0000259" key="6">
    <source>
        <dbReference type="PROSITE" id="PS50043"/>
    </source>
</evidence>
<keyword evidence="1 5" id="KW-0597">Phosphoprotein</keyword>
<dbReference type="InterPro" id="IPR039420">
    <property type="entry name" value="WalR-like"/>
</dbReference>
<evidence type="ECO:0000259" key="7">
    <source>
        <dbReference type="PROSITE" id="PS50110"/>
    </source>
</evidence>
<dbReference type="GO" id="GO:0003677">
    <property type="term" value="F:DNA binding"/>
    <property type="evidence" value="ECO:0007669"/>
    <property type="project" value="UniProtKB-KW"/>
</dbReference>
<dbReference type="GO" id="GO:0006355">
    <property type="term" value="P:regulation of DNA-templated transcription"/>
    <property type="evidence" value="ECO:0007669"/>
    <property type="project" value="InterPro"/>
</dbReference>
<dbReference type="InterPro" id="IPR058245">
    <property type="entry name" value="NreC/VraR/RcsB-like_REC"/>
</dbReference>
<dbReference type="PROSITE" id="PS50043">
    <property type="entry name" value="HTH_LUXR_2"/>
    <property type="match status" value="1"/>
</dbReference>
<dbReference type="InterPro" id="IPR016032">
    <property type="entry name" value="Sig_transdc_resp-reg_C-effctor"/>
</dbReference>
<dbReference type="PROSITE" id="PS50110">
    <property type="entry name" value="RESPONSE_REGULATORY"/>
    <property type="match status" value="1"/>
</dbReference>
<keyword evidence="4" id="KW-0804">Transcription</keyword>
<feature type="modified residue" description="4-aspartylphosphate" evidence="5">
    <location>
        <position position="90"/>
    </location>
</feature>
<evidence type="ECO:0000256" key="2">
    <source>
        <dbReference type="ARBA" id="ARBA00023015"/>
    </source>
</evidence>
<accession>A0A1G7CWT5</accession>
<evidence type="ECO:0000256" key="4">
    <source>
        <dbReference type="ARBA" id="ARBA00023163"/>
    </source>
</evidence>
<dbReference type="AlphaFoldDB" id="A0A1G7CWT5"/>
<dbReference type="PANTHER" id="PTHR43214">
    <property type="entry name" value="TWO-COMPONENT RESPONSE REGULATOR"/>
    <property type="match status" value="1"/>
</dbReference>
<dbReference type="Gene3D" id="1.10.10.10">
    <property type="entry name" value="Winged helix-like DNA-binding domain superfamily/Winged helix DNA-binding domain"/>
    <property type="match status" value="1"/>
</dbReference>
<evidence type="ECO:0000256" key="1">
    <source>
        <dbReference type="ARBA" id="ARBA00022553"/>
    </source>
</evidence>
<dbReference type="Gene3D" id="3.40.50.2300">
    <property type="match status" value="1"/>
</dbReference>
<gene>
    <name evidence="8" type="ORF">SAMN04487996_10543</name>
</gene>
<dbReference type="OrthoDB" id="1013073at2"/>
<feature type="domain" description="HTH luxR-type" evidence="6">
    <location>
        <begin position="178"/>
        <end position="243"/>
    </location>
</feature>
<sequence>MLTFRRKHSTTSFNGNVTGFSLLRDIIKAPPVLQSATTRILLVEDHDIVRIATTMLVQETIGHATVDTATNFKEAVHHVSSHSYRLIILDLQIPGTDHLLMIEKLRGLQPETPILIFSGQKEELYGVHCIRAGAAGFVSKESKATELQDAIRVVLKGQKYLSAVVREQLLNSLAQQTASNPAELLSAKELVVMEMLLEGKWTKDIAGRLNLKSTTVSTFKARIFKKLGVNNLLDLAKQVEMYHLSK</sequence>
<dbReference type="STRING" id="659014.SAMN04487996_10543"/>
<dbReference type="InterPro" id="IPR001789">
    <property type="entry name" value="Sig_transdc_resp-reg_receiver"/>
</dbReference>
<dbReference type="Pfam" id="PF00196">
    <property type="entry name" value="GerE"/>
    <property type="match status" value="1"/>
</dbReference>
<dbReference type="SMART" id="SM00421">
    <property type="entry name" value="HTH_LUXR"/>
    <property type="match status" value="1"/>
</dbReference>
<dbReference type="SUPFAM" id="SSF52172">
    <property type="entry name" value="CheY-like"/>
    <property type="match status" value="1"/>
</dbReference>
<dbReference type="Pfam" id="PF00072">
    <property type="entry name" value="Response_reg"/>
    <property type="match status" value="1"/>
</dbReference>
<dbReference type="CDD" id="cd06170">
    <property type="entry name" value="LuxR_C_like"/>
    <property type="match status" value="1"/>
</dbReference>
<reference evidence="9" key="1">
    <citation type="submission" date="2016-10" db="EMBL/GenBank/DDBJ databases">
        <authorList>
            <person name="Varghese N."/>
            <person name="Submissions S."/>
        </authorList>
    </citation>
    <scope>NUCLEOTIDE SEQUENCE [LARGE SCALE GENOMIC DNA]</scope>
    <source>
        <strain evidence="9">DSM 25329</strain>
    </source>
</reference>
<keyword evidence="9" id="KW-1185">Reference proteome</keyword>
<name>A0A1G7CWT5_9BACT</name>
<dbReference type="PANTHER" id="PTHR43214:SF41">
    <property type="entry name" value="NITRATE_NITRITE RESPONSE REGULATOR PROTEIN NARP"/>
    <property type="match status" value="1"/>
</dbReference>
<proteinExistence type="predicted"/>
<dbReference type="SMART" id="SM00448">
    <property type="entry name" value="REC"/>
    <property type="match status" value="1"/>
</dbReference>
<feature type="domain" description="Response regulatory" evidence="7">
    <location>
        <begin position="39"/>
        <end position="155"/>
    </location>
</feature>
<dbReference type="InterPro" id="IPR036388">
    <property type="entry name" value="WH-like_DNA-bd_sf"/>
</dbReference>
<dbReference type="GO" id="GO:0000160">
    <property type="term" value="P:phosphorelay signal transduction system"/>
    <property type="evidence" value="ECO:0007669"/>
    <property type="project" value="InterPro"/>
</dbReference>
<dbReference type="InterPro" id="IPR011006">
    <property type="entry name" value="CheY-like_superfamily"/>
</dbReference>
<evidence type="ECO:0000256" key="3">
    <source>
        <dbReference type="ARBA" id="ARBA00023125"/>
    </source>
</evidence>
<evidence type="ECO:0000313" key="9">
    <source>
        <dbReference type="Proteomes" id="UP000198748"/>
    </source>
</evidence>
<dbReference type="CDD" id="cd17535">
    <property type="entry name" value="REC_NarL-like"/>
    <property type="match status" value="1"/>
</dbReference>
<organism evidence="8 9">
    <name type="scientific">Dyadobacter soli</name>
    <dbReference type="NCBI Taxonomy" id="659014"/>
    <lineage>
        <taxon>Bacteria</taxon>
        <taxon>Pseudomonadati</taxon>
        <taxon>Bacteroidota</taxon>
        <taxon>Cytophagia</taxon>
        <taxon>Cytophagales</taxon>
        <taxon>Spirosomataceae</taxon>
        <taxon>Dyadobacter</taxon>
    </lineage>
</organism>
<keyword evidence="2" id="KW-0805">Transcription regulation</keyword>
<dbReference type="Proteomes" id="UP000198748">
    <property type="component" value="Unassembled WGS sequence"/>
</dbReference>
<dbReference type="InterPro" id="IPR000792">
    <property type="entry name" value="Tscrpt_reg_LuxR_C"/>
</dbReference>
<dbReference type="PRINTS" id="PR00038">
    <property type="entry name" value="HTHLUXR"/>
</dbReference>